<dbReference type="InterPro" id="IPR037294">
    <property type="entry name" value="ABC_BtuC-like"/>
</dbReference>
<keyword evidence="3 6" id="KW-0812">Transmembrane</keyword>
<feature type="transmembrane region" description="Helical" evidence="7">
    <location>
        <begin position="247"/>
        <end position="267"/>
    </location>
</feature>
<comment type="subcellular location">
    <subcellularLocation>
        <location evidence="6">Cell membrane</location>
        <topology evidence="6">Multi-pass membrane protein</topology>
    </subcellularLocation>
    <subcellularLocation>
        <location evidence="1">Membrane</location>
        <topology evidence="1">Multi-pass membrane protein</topology>
    </subcellularLocation>
</comment>
<evidence type="ECO:0000256" key="5">
    <source>
        <dbReference type="ARBA" id="ARBA00023136"/>
    </source>
</evidence>
<dbReference type="SUPFAM" id="SSF81345">
    <property type="entry name" value="ABC transporter involved in vitamin B12 uptake, BtuC"/>
    <property type="match status" value="1"/>
</dbReference>
<dbReference type="PANTHER" id="PTHR30477:SF19">
    <property type="entry name" value="METAL ABC TRANSPORTER PERMEASE"/>
    <property type="match status" value="1"/>
</dbReference>
<dbReference type="AlphaFoldDB" id="A0A7X6DR56"/>
<feature type="transmembrane region" description="Helical" evidence="7">
    <location>
        <begin position="220"/>
        <end position="241"/>
    </location>
</feature>
<feature type="transmembrane region" description="Helical" evidence="7">
    <location>
        <begin position="90"/>
        <end position="107"/>
    </location>
</feature>
<name>A0A7X6DR56_9BACT</name>
<evidence type="ECO:0000256" key="4">
    <source>
        <dbReference type="ARBA" id="ARBA00022989"/>
    </source>
</evidence>
<reference evidence="8 9" key="1">
    <citation type="journal article" date="2020" name="Nature">
        <title>Bacterial chemolithoautotrophy via manganese oxidation.</title>
        <authorList>
            <person name="Yu H."/>
            <person name="Leadbetter J.R."/>
        </authorList>
    </citation>
    <scope>NUCLEOTIDE SEQUENCE [LARGE SCALE GENOMIC DNA]</scope>
    <source>
        <strain evidence="8 9">Mn-1</strain>
    </source>
</reference>
<dbReference type="Proteomes" id="UP000534783">
    <property type="component" value="Unassembled WGS sequence"/>
</dbReference>
<dbReference type="GO" id="GO:0043190">
    <property type="term" value="C:ATP-binding cassette (ABC) transporter complex"/>
    <property type="evidence" value="ECO:0007669"/>
    <property type="project" value="InterPro"/>
</dbReference>
<comment type="caution">
    <text evidence="8">The sequence shown here is derived from an EMBL/GenBank/DDBJ whole genome shotgun (WGS) entry which is preliminary data.</text>
</comment>
<feature type="transmembrane region" description="Helical" evidence="7">
    <location>
        <begin position="6"/>
        <end position="24"/>
    </location>
</feature>
<feature type="transmembrane region" description="Helical" evidence="7">
    <location>
        <begin position="169"/>
        <end position="186"/>
    </location>
</feature>
<evidence type="ECO:0000256" key="7">
    <source>
        <dbReference type="SAM" id="Phobius"/>
    </source>
</evidence>
<feature type="transmembrane region" description="Helical" evidence="7">
    <location>
        <begin position="192"/>
        <end position="213"/>
    </location>
</feature>
<keyword evidence="5 7" id="KW-0472">Membrane</keyword>
<evidence type="ECO:0000256" key="2">
    <source>
        <dbReference type="ARBA" id="ARBA00008034"/>
    </source>
</evidence>
<protein>
    <submittedName>
        <fullName evidence="8">Metal ABC transporter permease</fullName>
    </submittedName>
</protein>
<keyword evidence="4 7" id="KW-1133">Transmembrane helix</keyword>
<dbReference type="GO" id="GO:0010043">
    <property type="term" value="P:response to zinc ion"/>
    <property type="evidence" value="ECO:0007669"/>
    <property type="project" value="TreeGrafter"/>
</dbReference>
<organism evidence="8 9">
    <name type="scientific">Candidatus Manganitrophus noduliformans</name>
    <dbReference type="NCBI Taxonomy" id="2606439"/>
    <lineage>
        <taxon>Bacteria</taxon>
        <taxon>Pseudomonadati</taxon>
        <taxon>Nitrospirota</taxon>
        <taxon>Nitrospiria</taxon>
        <taxon>Candidatus Troglogloeales</taxon>
        <taxon>Candidatus Manganitrophaceae</taxon>
        <taxon>Candidatus Manganitrophus</taxon>
    </lineage>
</organism>
<evidence type="ECO:0000256" key="3">
    <source>
        <dbReference type="ARBA" id="ARBA00022692"/>
    </source>
</evidence>
<evidence type="ECO:0000313" key="8">
    <source>
        <dbReference type="EMBL" id="NKE71892.1"/>
    </source>
</evidence>
<accession>A0A7X6DR56</accession>
<gene>
    <name evidence="8" type="ORF">MNODULE_14180</name>
</gene>
<evidence type="ECO:0000256" key="6">
    <source>
        <dbReference type="RuleBase" id="RU003943"/>
    </source>
</evidence>
<dbReference type="RefSeq" id="WP_168060936.1">
    <property type="nucleotide sequence ID" value="NZ_VTOW01000002.1"/>
</dbReference>
<dbReference type="GO" id="GO:0055085">
    <property type="term" value="P:transmembrane transport"/>
    <property type="evidence" value="ECO:0007669"/>
    <property type="project" value="InterPro"/>
</dbReference>
<evidence type="ECO:0000256" key="1">
    <source>
        <dbReference type="ARBA" id="ARBA00004141"/>
    </source>
</evidence>
<keyword evidence="9" id="KW-1185">Reference proteome</keyword>
<proteinExistence type="inferred from homology"/>
<evidence type="ECO:0000313" key="9">
    <source>
        <dbReference type="Proteomes" id="UP000534783"/>
    </source>
</evidence>
<dbReference type="PANTHER" id="PTHR30477">
    <property type="entry name" value="ABC-TRANSPORTER METAL-BINDING PROTEIN"/>
    <property type="match status" value="1"/>
</dbReference>
<feature type="transmembrane region" description="Helical" evidence="7">
    <location>
        <begin position="31"/>
        <end position="54"/>
    </location>
</feature>
<feature type="transmembrane region" description="Helical" evidence="7">
    <location>
        <begin position="60"/>
        <end position="78"/>
    </location>
</feature>
<dbReference type="Pfam" id="PF00950">
    <property type="entry name" value="ABC-3"/>
    <property type="match status" value="1"/>
</dbReference>
<dbReference type="Gene3D" id="1.10.3470.10">
    <property type="entry name" value="ABC transporter involved in vitamin B12 uptake, BtuC"/>
    <property type="match status" value="1"/>
</dbReference>
<feature type="transmembrane region" description="Helical" evidence="7">
    <location>
        <begin position="137"/>
        <end position="157"/>
    </location>
</feature>
<dbReference type="EMBL" id="VTOW01000002">
    <property type="protein sequence ID" value="NKE71892.1"/>
    <property type="molecule type" value="Genomic_DNA"/>
</dbReference>
<sequence length="294" mass="31862">MLSFLFWPFIACLILTGIHTYLGLHVIRRGVIFVDLALAQMAALGATAALLFGRDLHDPAAYWASLGMTLIGAAFFSLSRSRDEKIPQEAIIGIVYVVSAAAAVIVLDRAPGGAEHIRGLLVGNILTVTPAQITKTAILYTAVGLFHWFFRKVFLLISFNPEEALRRGYRFRAWDFLFYAAFGVVVTSSVSLAGVLLVFAFLIVPALASLLLTDGIVPRLWIGWGFGTAASLLGLAASVTFDLPTGASIVCAFGLLLLLPILGRSLFRMIRPGIRATRPRGNPLKGEKLDNKFE</sequence>
<dbReference type="InterPro" id="IPR001626">
    <property type="entry name" value="ABC_TroCD"/>
</dbReference>
<comment type="similarity">
    <text evidence="2 6">Belongs to the ABC-3 integral membrane protein family.</text>
</comment>
<keyword evidence="6" id="KW-0813">Transport</keyword>